<keyword evidence="1" id="KW-1133">Transmembrane helix</keyword>
<dbReference type="EMBL" id="KZ678136">
    <property type="protein sequence ID" value="PSN66465.1"/>
    <property type="molecule type" value="Genomic_DNA"/>
</dbReference>
<feature type="transmembrane region" description="Helical" evidence="1">
    <location>
        <begin position="213"/>
        <end position="232"/>
    </location>
</feature>
<gene>
    <name evidence="2" type="ORF">BS50DRAFT_574880</name>
</gene>
<dbReference type="Proteomes" id="UP000240883">
    <property type="component" value="Unassembled WGS sequence"/>
</dbReference>
<feature type="transmembrane region" description="Helical" evidence="1">
    <location>
        <begin position="177"/>
        <end position="201"/>
    </location>
</feature>
<dbReference type="AlphaFoldDB" id="A0A2T2NM16"/>
<feature type="transmembrane region" description="Helical" evidence="1">
    <location>
        <begin position="134"/>
        <end position="157"/>
    </location>
</feature>
<organism evidence="2 3">
    <name type="scientific">Corynespora cassiicola Philippines</name>
    <dbReference type="NCBI Taxonomy" id="1448308"/>
    <lineage>
        <taxon>Eukaryota</taxon>
        <taxon>Fungi</taxon>
        <taxon>Dikarya</taxon>
        <taxon>Ascomycota</taxon>
        <taxon>Pezizomycotina</taxon>
        <taxon>Dothideomycetes</taxon>
        <taxon>Pleosporomycetidae</taxon>
        <taxon>Pleosporales</taxon>
        <taxon>Corynesporascaceae</taxon>
        <taxon>Corynespora</taxon>
    </lineage>
</organism>
<keyword evidence="3" id="KW-1185">Reference proteome</keyword>
<feature type="transmembrane region" description="Helical" evidence="1">
    <location>
        <begin position="244"/>
        <end position="266"/>
    </location>
</feature>
<evidence type="ECO:0008006" key="4">
    <source>
        <dbReference type="Google" id="ProtNLM"/>
    </source>
</evidence>
<evidence type="ECO:0000313" key="2">
    <source>
        <dbReference type="EMBL" id="PSN66465.1"/>
    </source>
</evidence>
<name>A0A2T2NM16_CORCC</name>
<keyword evidence="1" id="KW-0812">Transmembrane</keyword>
<evidence type="ECO:0000313" key="3">
    <source>
        <dbReference type="Proteomes" id="UP000240883"/>
    </source>
</evidence>
<dbReference type="OrthoDB" id="3449024at2759"/>
<proteinExistence type="predicted"/>
<keyword evidence="1" id="KW-0472">Membrane</keyword>
<accession>A0A2T2NM16</accession>
<reference evidence="2 3" key="1">
    <citation type="journal article" date="2018" name="Front. Microbiol.">
        <title>Genome-Wide Analysis of Corynespora cassiicola Leaf Fall Disease Putative Effectors.</title>
        <authorList>
            <person name="Lopez D."/>
            <person name="Ribeiro S."/>
            <person name="Label P."/>
            <person name="Fumanal B."/>
            <person name="Venisse J.S."/>
            <person name="Kohler A."/>
            <person name="de Oliveira R.R."/>
            <person name="Labutti K."/>
            <person name="Lipzen A."/>
            <person name="Lail K."/>
            <person name="Bauer D."/>
            <person name="Ohm R.A."/>
            <person name="Barry K.W."/>
            <person name="Spatafora J."/>
            <person name="Grigoriev I.V."/>
            <person name="Martin F.M."/>
            <person name="Pujade-Renaud V."/>
        </authorList>
    </citation>
    <scope>NUCLEOTIDE SEQUENCE [LARGE SCALE GENOMIC DNA]</scope>
    <source>
        <strain evidence="2 3">Philippines</strain>
    </source>
</reference>
<sequence length="279" mass="30484">MIALIRLTTSNNADLPFASLPYNQPNLYQMVAESQASSPARTGGLKQRHDTLDKLAILCGPIAQFLFFIFLPASMQLPPISPSFTPEVTAAHYRRNETGMKGGICLMLMTGAFWPIFCAGVNRQLSKIPGISQTALWGQLGSGVLGSISMMIPSYFFSAVIYRLDRDPILTQMLSDLAWFVYAMGFPVFMGQDLMVSYAILSDKRPEPLIPHWVAWAMSGLTLTLYPALGVHCVKSGAVAWNGALGFWLGAVGFGGQVGLLVFFLMKAHAKPDPEPEPY</sequence>
<feature type="transmembrane region" description="Helical" evidence="1">
    <location>
        <begin position="100"/>
        <end position="122"/>
    </location>
</feature>
<evidence type="ECO:0000256" key="1">
    <source>
        <dbReference type="SAM" id="Phobius"/>
    </source>
</evidence>
<protein>
    <recommendedName>
        <fullName evidence="4">Integral membrane protein</fullName>
    </recommendedName>
</protein>